<dbReference type="EMBL" id="JAAIUW010000010">
    <property type="protein sequence ID" value="KAF7811392.1"/>
    <property type="molecule type" value="Genomic_DNA"/>
</dbReference>
<sequence length="45" mass="4661">MGGAVFMEVGVGEGVKGNGVVLGKVVRVGYGLGWWGMKRGAHGWD</sequence>
<dbReference type="AlphaFoldDB" id="A0A834SY71"/>
<accession>A0A834SY71</accession>
<comment type="caution">
    <text evidence="1">The sequence shown here is derived from an EMBL/GenBank/DDBJ whole genome shotgun (WGS) entry which is preliminary data.</text>
</comment>
<dbReference type="Proteomes" id="UP000634136">
    <property type="component" value="Unassembled WGS sequence"/>
</dbReference>
<keyword evidence="2" id="KW-1185">Reference proteome</keyword>
<evidence type="ECO:0000313" key="1">
    <source>
        <dbReference type="EMBL" id="KAF7811392.1"/>
    </source>
</evidence>
<name>A0A834SY71_9FABA</name>
<reference evidence="1" key="1">
    <citation type="submission" date="2020-09" db="EMBL/GenBank/DDBJ databases">
        <title>Genome-Enabled Discovery of Anthraquinone Biosynthesis in Senna tora.</title>
        <authorList>
            <person name="Kang S.-H."/>
            <person name="Pandey R.P."/>
            <person name="Lee C.-M."/>
            <person name="Sim J.-S."/>
            <person name="Jeong J.-T."/>
            <person name="Choi B.-S."/>
            <person name="Jung M."/>
            <person name="Ginzburg D."/>
            <person name="Zhao K."/>
            <person name="Won S.Y."/>
            <person name="Oh T.-J."/>
            <person name="Yu Y."/>
            <person name="Kim N.-H."/>
            <person name="Lee O.R."/>
            <person name="Lee T.-H."/>
            <person name="Bashyal P."/>
            <person name="Kim T.-S."/>
            <person name="Lee W.-H."/>
            <person name="Kawkins C."/>
            <person name="Kim C.-K."/>
            <person name="Kim J.S."/>
            <person name="Ahn B.O."/>
            <person name="Rhee S.Y."/>
            <person name="Sohng J.K."/>
        </authorList>
    </citation>
    <scope>NUCLEOTIDE SEQUENCE</scope>
    <source>
        <tissue evidence="1">Leaf</tissue>
    </source>
</reference>
<evidence type="ECO:0000313" key="2">
    <source>
        <dbReference type="Proteomes" id="UP000634136"/>
    </source>
</evidence>
<protein>
    <submittedName>
        <fullName evidence="1">Uncharacterized protein</fullName>
    </submittedName>
</protein>
<organism evidence="1 2">
    <name type="scientific">Senna tora</name>
    <dbReference type="NCBI Taxonomy" id="362788"/>
    <lineage>
        <taxon>Eukaryota</taxon>
        <taxon>Viridiplantae</taxon>
        <taxon>Streptophyta</taxon>
        <taxon>Embryophyta</taxon>
        <taxon>Tracheophyta</taxon>
        <taxon>Spermatophyta</taxon>
        <taxon>Magnoliopsida</taxon>
        <taxon>eudicotyledons</taxon>
        <taxon>Gunneridae</taxon>
        <taxon>Pentapetalae</taxon>
        <taxon>rosids</taxon>
        <taxon>fabids</taxon>
        <taxon>Fabales</taxon>
        <taxon>Fabaceae</taxon>
        <taxon>Caesalpinioideae</taxon>
        <taxon>Cassia clade</taxon>
        <taxon>Senna</taxon>
    </lineage>
</organism>
<gene>
    <name evidence="1" type="ORF">G2W53_032368</name>
</gene>
<proteinExistence type="predicted"/>